<organism evidence="2 3">
    <name type="scientific">Brevundimonas subvibrioides</name>
    <dbReference type="NCBI Taxonomy" id="74313"/>
    <lineage>
        <taxon>Bacteria</taxon>
        <taxon>Pseudomonadati</taxon>
        <taxon>Pseudomonadota</taxon>
        <taxon>Alphaproteobacteria</taxon>
        <taxon>Caulobacterales</taxon>
        <taxon>Caulobacteraceae</taxon>
        <taxon>Brevundimonas</taxon>
    </lineage>
</organism>
<dbReference type="Proteomes" id="UP000216147">
    <property type="component" value="Unassembled WGS sequence"/>
</dbReference>
<evidence type="ECO:0000313" key="3">
    <source>
        <dbReference type="Proteomes" id="UP000216147"/>
    </source>
</evidence>
<sequence length="362" mass="39372">MTMRPHVTTTIRYDGPALADHFMDVQDLAPALLALADIIQIANRKFNGDQADIRVLVNADVEQRCFQIDLSLVQSVLEQAKGFFAQEQVATAKEIAEWIGIIGGTGGTAWGLFKFLAFLGNRPKTEGTKLTVSTENGMTTLVDGDKNTITVNHHVYMLASDPLVMERARRVVAPLQKPGYETLQFVEGATIVDTIDKAEAGLVLAADPVALDLSKDDVSTIAGHLRIKSPQYEGNARWSVLWGGKAIDVTMPPDFVQAFQHNEIDVPPNTSLKVQMEQRVSLDDSGKAAGAPRFTVLEVVSLTLPPKPTKQGDWVSELGSKTTISPTDPAASDESPSAELLKRPRRQIGPPGKPLNKFRDPD</sequence>
<protein>
    <submittedName>
        <fullName evidence="2">Uncharacterized protein</fullName>
    </submittedName>
</protein>
<feature type="region of interest" description="Disordered" evidence="1">
    <location>
        <begin position="308"/>
        <end position="362"/>
    </location>
</feature>
<evidence type="ECO:0000313" key="2">
    <source>
        <dbReference type="EMBL" id="OYX55766.1"/>
    </source>
</evidence>
<name>A0A258HFS2_9CAUL</name>
<dbReference type="AlphaFoldDB" id="A0A258HFS2"/>
<evidence type="ECO:0000256" key="1">
    <source>
        <dbReference type="SAM" id="MobiDB-lite"/>
    </source>
</evidence>
<dbReference type="EMBL" id="NCEQ01000012">
    <property type="protein sequence ID" value="OYX55766.1"/>
    <property type="molecule type" value="Genomic_DNA"/>
</dbReference>
<reference evidence="2 3" key="1">
    <citation type="submission" date="2017-03" db="EMBL/GenBank/DDBJ databases">
        <title>Lifting the veil on microbial sulfur biogeochemistry in mining wastewaters.</title>
        <authorList>
            <person name="Kantor R.S."/>
            <person name="Colenbrander Nelson T."/>
            <person name="Marshall S."/>
            <person name="Bennett D."/>
            <person name="Apte S."/>
            <person name="Camacho D."/>
            <person name="Thomas B.C."/>
            <person name="Warren L.A."/>
            <person name="Banfield J.F."/>
        </authorList>
    </citation>
    <scope>NUCLEOTIDE SEQUENCE [LARGE SCALE GENOMIC DNA]</scope>
    <source>
        <strain evidence="2">32-68-21</strain>
    </source>
</reference>
<accession>A0A258HFS2</accession>
<comment type="caution">
    <text evidence="2">The sequence shown here is derived from an EMBL/GenBank/DDBJ whole genome shotgun (WGS) entry which is preliminary data.</text>
</comment>
<gene>
    <name evidence="2" type="ORF">B7Y86_12510</name>
</gene>
<proteinExistence type="predicted"/>